<comment type="similarity">
    <text evidence="1">Belongs to the protein kinase superfamily. NEK Ser/Thr protein kinase family. NIMA subfamily.</text>
</comment>
<dbReference type="SMART" id="SM00220">
    <property type="entry name" value="S_TKc"/>
    <property type="match status" value="1"/>
</dbReference>
<dbReference type="PANTHER" id="PTHR43671:SF13">
    <property type="entry name" value="SERINE_THREONINE-PROTEIN KINASE NEK2"/>
    <property type="match status" value="1"/>
</dbReference>
<dbReference type="InterPro" id="IPR008984">
    <property type="entry name" value="SMAD_FHA_dom_sf"/>
</dbReference>
<feature type="binding site" evidence="7">
    <location>
        <position position="53"/>
    </location>
    <ligand>
        <name>ATP</name>
        <dbReference type="ChEBI" id="CHEBI:30616"/>
    </ligand>
</feature>
<gene>
    <name evidence="10" type="ORF">Cri9333_3699</name>
</gene>
<dbReference type="RefSeq" id="WP_015204614.1">
    <property type="nucleotide sequence ID" value="NC_019753.1"/>
</dbReference>
<evidence type="ECO:0000256" key="1">
    <source>
        <dbReference type="ARBA" id="ARBA00010886"/>
    </source>
</evidence>
<dbReference type="InterPro" id="IPR000253">
    <property type="entry name" value="FHA_dom"/>
</dbReference>
<evidence type="ECO:0000313" key="10">
    <source>
        <dbReference type="EMBL" id="AFZ14511.1"/>
    </source>
</evidence>
<dbReference type="PROSITE" id="PS00107">
    <property type="entry name" value="PROTEIN_KINASE_ATP"/>
    <property type="match status" value="1"/>
</dbReference>
<proteinExistence type="inferred from homology"/>
<evidence type="ECO:0000259" key="9">
    <source>
        <dbReference type="PROSITE" id="PS50011"/>
    </source>
</evidence>
<dbReference type="InterPro" id="IPR017441">
    <property type="entry name" value="Protein_kinase_ATP_BS"/>
</dbReference>
<accession>K9W2R0</accession>
<evidence type="ECO:0000256" key="4">
    <source>
        <dbReference type="ARBA" id="ARBA00022741"/>
    </source>
</evidence>
<evidence type="ECO:0000313" key="11">
    <source>
        <dbReference type="Proteomes" id="UP000010472"/>
    </source>
</evidence>
<evidence type="ECO:0000256" key="7">
    <source>
        <dbReference type="PROSITE-ProRule" id="PRU10141"/>
    </source>
</evidence>
<dbReference type="KEGG" id="cep:Cri9333_3699"/>
<dbReference type="PATRIC" id="fig|1173022.3.peg.3976"/>
<sequence length="403" mass="45245">MSERILQVMVGGVIPLNIGSIANVELLELLGAGAFGSAWKVKDCNTGKLYVLKIIQCIKPGTIMVERVRLEAEVFVPSDYIVPVIGLCEWDGSTFLILFEYFPGSSLDNLLLEGSLTDKQKKDIFYQTLLGVADAHAHNIIHRDLKPANILVGKDGKVKLIDFGISKFKGMGLTVSGEIIGTIPYMAPELLLYGSKLADARADIYALGHILYELAMGEHFWARQGWRELKDFARYLKQTPPPTEAIDCRDFKCDFFREAHRVLPSMVKIENSQRYRRIDYLLSDLGYIPDLPEIPKDLNLRYPLLIVESGSNKGARRLVNIDDGGCLVLGRADIAGDDSSISRRHLQFMRVGDSYYVQDLNSKNGTWVQGITLEEGEPMMEIKHGDRIKIGDIFLRFAFAREI</sequence>
<keyword evidence="4 7" id="KW-0547">Nucleotide-binding</keyword>
<feature type="domain" description="FHA" evidence="8">
    <location>
        <begin position="327"/>
        <end position="373"/>
    </location>
</feature>
<evidence type="ECO:0000256" key="5">
    <source>
        <dbReference type="ARBA" id="ARBA00022777"/>
    </source>
</evidence>
<organism evidence="10 11">
    <name type="scientific">Crinalium epipsammum PCC 9333</name>
    <dbReference type="NCBI Taxonomy" id="1173022"/>
    <lineage>
        <taxon>Bacteria</taxon>
        <taxon>Bacillati</taxon>
        <taxon>Cyanobacteriota</taxon>
        <taxon>Cyanophyceae</taxon>
        <taxon>Gomontiellales</taxon>
        <taxon>Gomontiellaceae</taxon>
        <taxon>Crinalium</taxon>
    </lineage>
</organism>
<dbReference type="HOGENOM" id="CLU_701954_0_0_3"/>
<keyword evidence="5 10" id="KW-0418">Kinase</keyword>
<dbReference type="eggNOG" id="COG1716">
    <property type="taxonomic scope" value="Bacteria"/>
</dbReference>
<dbReference type="CDD" id="cd00060">
    <property type="entry name" value="FHA"/>
    <property type="match status" value="1"/>
</dbReference>
<dbReference type="PROSITE" id="PS50006">
    <property type="entry name" value="FHA_DOMAIN"/>
    <property type="match status" value="1"/>
</dbReference>
<feature type="domain" description="Protein kinase" evidence="9">
    <location>
        <begin position="24"/>
        <end position="288"/>
    </location>
</feature>
<dbReference type="SUPFAM" id="SSF56112">
    <property type="entry name" value="Protein kinase-like (PK-like)"/>
    <property type="match status" value="1"/>
</dbReference>
<dbReference type="GO" id="GO:0005524">
    <property type="term" value="F:ATP binding"/>
    <property type="evidence" value="ECO:0007669"/>
    <property type="project" value="UniProtKB-UniRule"/>
</dbReference>
<reference evidence="10 11" key="1">
    <citation type="submission" date="2012-06" db="EMBL/GenBank/DDBJ databases">
        <title>Finished chromosome of genome of Crinalium epipsammum PCC 9333.</title>
        <authorList>
            <consortium name="US DOE Joint Genome Institute"/>
            <person name="Gugger M."/>
            <person name="Coursin T."/>
            <person name="Rippka R."/>
            <person name="Tandeau De Marsac N."/>
            <person name="Huntemann M."/>
            <person name="Wei C.-L."/>
            <person name="Han J."/>
            <person name="Detter J.C."/>
            <person name="Han C."/>
            <person name="Tapia R."/>
            <person name="Davenport K."/>
            <person name="Daligault H."/>
            <person name="Erkkila T."/>
            <person name="Gu W."/>
            <person name="Munk A.C.C."/>
            <person name="Teshima H."/>
            <person name="Xu Y."/>
            <person name="Chain P."/>
            <person name="Chen A."/>
            <person name="Krypides N."/>
            <person name="Mavromatis K."/>
            <person name="Markowitz V."/>
            <person name="Szeto E."/>
            <person name="Ivanova N."/>
            <person name="Mikhailova N."/>
            <person name="Ovchinnikova G."/>
            <person name="Pagani I."/>
            <person name="Pati A."/>
            <person name="Goodwin L."/>
            <person name="Peters L."/>
            <person name="Pitluck S."/>
            <person name="Woyke T."/>
            <person name="Kerfeld C."/>
        </authorList>
    </citation>
    <scope>NUCLEOTIDE SEQUENCE [LARGE SCALE GENOMIC DNA]</scope>
    <source>
        <strain evidence="10 11">PCC 9333</strain>
    </source>
</reference>
<evidence type="ECO:0000256" key="6">
    <source>
        <dbReference type="ARBA" id="ARBA00022840"/>
    </source>
</evidence>
<dbReference type="SUPFAM" id="SSF49879">
    <property type="entry name" value="SMAD/FHA domain"/>
    <property type="match status" value="1"/>
</dbReference>
<dbReference type="eggNOG" id="COG0515">
    <property type="taxonomic scope" value="Bacteria"/>
</dbReference>
<dbReference type="OrthoDB" id="9801841at2"/>
<dbReference type="InterPro" id="IPR008271">
    <property type="entry name" value="Ser/Thr_kinase_AS"/>
</dbReference>
<dbReference type="PANTHER" id="PTHR43671">
    <property type="entry name" value="SERINE/THREONINE-PROTEIN KINASE NEK"/>
    <property type="match status" value="1"/>
</dbReference>
<dbReference type="InterPro" id="IPR000719">
    <property type="entry name" value="Prot_kinase_dom"/>
</dbReference>
<dbReference type="Gene3D" id="1.10.510.10">
    <property type="entry name" value="Transferase(Phosphotransferase) domain 1"/>
    <property type="match status" value="1"/>
</dbReference>
<dbReference type="Proteomes" id="UP000010472">
    <property type="component" value="Chromosome"/>
</dbReference>
<dbReference type="Pfam" id="PF00069">
    <property type="entry name" value="Pkinase"/>
    <property type="match status" value="1"/>
</dbReference>
<dbReference type="AlphaFoldDB" id="K9W2R0"/>
<evidence type="ECO:0000256" key="2">
    <source>
        <dbReference type="ARBA" id="ARBA00012513"/>
    </source>
</evidence>
<dbReference type="GO" id="GO:0004674">
    <property type="term" value="F:protein serine/threonine kinase activity"/>
    <property type="evidence" value="ECO:0007669"/>
    <property type="project" value="UniProtKB-KW"/>
</dbReference>
<dbReference type="SMART" id="SM00240">
    <property type="entry name" value="FHA"/>
    <property type="match status" value="1"/>
</dbReference>
<evidence type="ECO:0000259" key="8">
    <source>
        <dbReference type="PROSITE" id="PS50006"/>
    </source>
</evidence>
<dbReference type="CDD" id="cd14014">
    <property type="entry name" value="STKc_PknB_like"/>
    <property type="match status" value="1"/>
</dbReference>
<dbReference type="EC" id="2.7.11.1" evidence="2"/>
<dbReference type="EMBL" id="CP003620">
    <property type="protein sequence ID" value="AFZ14511.1"/>
    <property type="molecule type" value="Genomic_DNA"/>
</dbReference>
<dbReference type="Pfam" id="PF00498">
    <property type="entry name" value="FHA"/>
    <property type="match status" value="1"/>
</dbReference>
<dbReference type="PROSITE" id="PS00108">
    <property type="entry name" value="PROTEIN_KINASE_ST"/>
    <property type="match status" value="1"/>
</dbReference>
<name>K9W2R0_9CYAN</name>
<keyword evidence="11" id="KW-1185">Reference proteome</keyword>
<protein>
    <recommendedName>
        <fullName evidence="2">non-specific serine/threonine protein kinase</fullName>
        <ecNumber evidence="2">2.7.11.1</ecNumber>
    </recommendedName>
</protein>
<dbReference type="Gene3D" id="2.60.200.20">
    <property type="match status" value="1"/>
</dbReference>
<keyword evidence="10" id="KW-0723">Serine/threonine-protein kinase</keyword>
<dbReference type="InterPro" id="IPR050660">
    <property type="entry name" value="NEK_Ser/Thr_kinase"/>
</dbReference>
<dbReference type="InterPro" id="IPR011009">
    <property type="entry name" value="Kinase-like_dom_sf"/>
</dbReference>
<dbReference type="PROSITE" id="PS50011">
    <property type="entry name" value="PROTEIN_KINASE_DOM"/>
    <property type="match status" value="1"/>
</dbReference>
<keyword evidence="3" id="KW-0808">Transferase</keyword>
<evidence type="ECO:0000256" key="3">
    <source>
        <dbReference type="ARBA" id="ARBA00022679"/>
    </source>
</evidence>
<keyword evidence="6 7" id="KW-0067">ATP-binding</keyword>
<dbReference type="STRING" id="1173022.Cri9333_3699"/>